<feature type="repeat" description="WD" evidence="3">
    <location>
        <begin position="1905"/>
        <end position="1939"/>
    </location>
</feature>
<comment type="caution">
    <text evidence="6">The sequence shown here is derived from an EMBL/GenBank/DDBJ whole genome shotgun (WGS) entry which is preliminary data.</text>
</comment>
<dbReference type="InterPro" id="IPR001680">
    <property type="entry name" value="WD40_rpt"/>
</dbReference>
<dbReference type="InterPro" id="IPR049052">
    <property type="entry name" value="nSTAND1"/>
</dbReference>
<keyword evidence="7" id="KW-1185">Reference proteome</keyword>
<dbReference type="EMBL" id="JACJTB010000001">
    <property type="protein sequence ID" value="MBD2593023.1"/>
    <property type="molecule type" value="Genomic_DNA"/>
</dbReference>
<sequence length="2020" mass="225492">MNTFEIIIQRKSGDSWPIVVEYSRTGTLLPLRAEGNLQLKETDLQQQISLLGQPQKYGILLGKALFQDEIRDAFTAAIRESEDCLRVLLFIEAVDKELRTLRWERLCAPLDEGWQMLALDQRVPFSLYIPATTDRRFPPIGRRDLRALILVASPSDSQKYQLDLFDVEGTVKSVRSALGDIPSDVLATVDGAMGLPTLDELCTHLTDRTKQYTLLHFVSHGKLLDNGETVLYWSKADNTVEPVTATRLLDRLRLLRGAKGLPHFTFLCTCESAHPDAEAGLGGLGQRLVRDLGMPAVVAMTEKVSVKTAQALAEHFYKQLHESGEVDKALQEAAASLAERYDVTVPALFSRLGGRPLFSDQLDRDLTAAEIEFGLKQLEKLLLERSPTLYPKLHNPSQKLTDTFGTDITTLSPQTKQEREQALIEVNNLALEVLDLSFNAVALNKQLPAYDSRCPFLGLYPFRQQNREFFFGREQLITQLQQKLSEHNFLAVLGASGSGKSSVVLAGLIPTLQEKQPDLVLAYLTPNNNPSEQLQASLSAVQNQPSIIVVDQFEELFTLCSDETQRQEFIQKLLSLTQQQPVIVTMRADFWGECATYRLLKELMESHQKLIGPMDAAELRKAMELQAAQVGLRFEAGLSNNILDDVQGEPGAMPLLQHALLELWKRRHGRWLRVEEYEAIGGVQKAIAQTADEVYNSLSADEQEQVKNIFIRLTRLDENAVQGERRRDTRRRVGLEELIPAGDKQILTKNLLKRLAGEGARLIVVSVNSATFQEEVEVAHEALIRHWPRLITWLDENRVSLQLRETIRQAAFEWEKQQKDENYLIHRGGRLKESQELLKQSGFLNQLESEYISTCAAFHLRQEQEKINRRRRDITTILFMSGGTIITLIITSLLFKSLDLWRKGEFNEINASSLNSLALFNSHQELQSVILAIKAGKKRQTQNNIKLFFSEPLSLVHPPEPFREILEKINVGKSNQKLDQSQPRVIEALQKAVYQIKERNRLIKHEATVQTIAFSPNGQIIASGSADKTIRLWDLHGKELTVLKEHQTSITSLAFSPDGKTLASASEDGEVKIWNLADFDEKNKNLISNKTLKENLVTKISFTLDSQKLIIAGLYDVKIKDLKKLDEEGEWLIEEERNNVITSVSLRADGKILAIAKANNENFSFDGSPLKESTIEFWNLEDKPKKYTQFITAQKNTISSIVFSPDNKTLAAASIDRVVKIWDLKQLNSQPIKTLKPPSDTQDKSEDINIALDLLAFSPDGQTLAYGDNKIVQIWDLNTQKLQTSLKGHQADISSVAFSPNGGTLASAGGDNTIILWNLDGKLLNTLTGHEAAVNRLTLSPNSQILASASDDNTVKLWDLNGKLLHTLTGHKYAVTNIAFSPDNQTLASTSNDNKIIIWNLDGTLLHKLTNNNYSLTNIAYSPGGYILASAGSDNTINLWDVNSNLLHTLKGHKYAITSIVFSHKNKIIATASKDKTIKLWNFQGELLQTLNGHQAGVTNIAFNHNDRILASGSEDGTLKLWNLQDKLSSSTFKDKNHSAPITSVVFSRDDNQVIFGSADGTIRLWVKNKSLRTLTAHQAAVTSIVFDAKTNTFASTSEDNTIKYWNLNGTLLQTFRGHQAAVTSAIFHPYKRILISASRDKTIKVWKLNKIGQTLKHSDTVTSVVFSQDGKTLVSGGYDQFIKVWKLNNTEEKPQEFLFDNDIAKIILSPDGKNLIAATKGKYIISGKLQGEKPQEIELKPSDNNTVTVTSITLSPDGKIIASGSSDKTIKLWYLNGKPLKTFSNKSEVTQLAFSPDGNLLASGSQDKTIKLWDLNGNLKHTLKGHTNEVTQVVFSPKENILASGSKDKTIKLWDLNGNLLKTLSDKSEITQLAFSPDGKILASISKDKNIKLWDLNGNLLHTLKGHESQVTSVVFSPDGKNLASSSKDKTIKLWDLDGRLLNTYFGHESVVTTVAFSPDGKTLASGSWDNTVRLWNVEETDLNRLLASACEWVKDYLANSDDVEGRDKKVCDDVSLSQ</sequence>
<dbReference type="Pfam" id="PF20703">
    <property type="entry name" value="nSTAND1"/>
    <property type="match status" value="1"/>
</dbReference>
<dbReference type="PROSITE" id="PS50082">
    <property type="entry name" value="WD_REPEATS_2"/>
    <property type="match status" value="19"/>
</dbReference>
<feature type="repeat" description="WD" evidence="3">
    <location>
        <begin position="1535"/>
        <end position="1566"/>
    </location>
</feature>
<feature type="repeat" description="WD" evidence="3">
    <location>
        <begin position="1368"/>
        <end position="1402"/>
    </location>
</feature>
<evidence type="ECO:0000256" key="1">
    <source>
        <dbReference type="ARBA" id="ARBA00022574"/>
    </source>
</evidence>
<evidence type="ECO:0000256" key="2">
    <source>
        <dbReference type="ARBA" id="ARBA00022737"/>
    </source>
</evidence>
<dbReference type="CDD" id="cd00200">
    <property type="entry name" value="WD40"/>
    <property type="match status" value="3"/>
</dbReference>
<dbReference type="InterPro" id="IPR027417">
    <property type="entry name" value="P-loop_NTPase"/>
</dbReference>
<feature type="repeat" description="WD" evidence="3">
    <location>
        <begin position="1043"/>
        <end position="1076"/>
    </location>
</feature>
<dbReference type="Proteomes" id="UP000603457">
    <property type="component" value="Unassembled WGS sequence"/>
</dbReference>
<dbReference type="PANTHER" id="PTHR19879:SF9">
    <property type="entry name" value="TRANSCRIPTION INITIATION FACTOR TFIID SUBUNIT 5"/>
    <property type="match status" value="1"/>
</dbReference>
<dbReference type="InterPro" id="IPR020472">
    <property type="entry name" value="WD40_PAC1"/>
</dbReference>
<feature type="repeat" description="WD" evidence="3">
    <location>
        <begin position="1864"/>
        <end position="1898"/>
    </location>
</feature>
<gene>
    <name evidence="6" type="ORF">H6G74_01600</name>
</gene>
<reference evidence="6 7" key="1">
    <citation type="journal article" date="2020" name="ISME J.">
        <title>Comparative genomics reveals insights into cyanobacterial evolution and habitat adaptation.</title>
        <authorList>
            <person name="Chen M.Y."/>
            <person name="Teng W.K."/>
            <person name="Zhao L."/>
            <person name="Hu C.X."/>
            <person name="Zhou Y.K."/>
            <person name="Han B.P."/>
            <person name="Song L.R."/>
            <person name="Shu W.S."/>
        </authorList>
    </citation>
    <scope>NUCLEOTIDE SEQUENCE [LARGE SCALE GENOMIC DNA]</scope>
    <source>
        <strain evidence="6 7">FACHB-130</strain>
    </source>
</reference>
<dbReference type="RefSeq" id="WP_190965981.1">
    <property type="nucleotide sequence ID" value="NZ_JACJTB010000001.1"/>
</dbReference>
<dbReference type="InterPro" id="IPR024983">
    <property type="entry name" value="CHAT_dom"/>
</dbReference>
<name>A0ABR8FS31_9NOSO</name>
<evidence type="ECO:0000313" key="7">
    <source>
        <dbReference type="Proteomes" id="UP000603457"/>
    </source>
</evidence>
<feature type="repeat" description="WD" evidence="3">
    <location>
        <begin position="1783"/>
        <end position="1817"/>
    </location>
</feature>
<dbReference type="PROSITE" id="PS00678">
    <property type="entry name" value="WD_REPEATS_1"/>
    <property type="match status" value="14"/>
</dbReference>
<dbReference type="SUPFAM" id="SSF50998">
    <property type="entry name" value="Quinoprotein alcohol dehydrogenase-like"/>
    <property type="match status" value="2"/>
</dbReference>
<organism evidence="6 7">
    <name type="scientific">Nostoc spongiaeforme FACHB-130</name>
    <dbReference type="NCBI Taxonomy" id="1357510"/>
    <lineage>
        <taxon>Bacteria</taxon>
        <taxon>Bacillati</taxon>
        <taxon>Cyanobacteriota</taxon>
        <taxon>Cyanophyceae</taxon>
        <taxon>Nostocales</taxon>
        <taxon>Nostocaceae</taxon>
        <taxon>Nostoc</taxon>
    </lineage>
</organism>
<feature type="repeat" description="WD" evidence="3">
    <location>
        <begin position="1946"/>
        <end position="1987"/>
    </location>
</feature>
<dbReference type="PROSITE" id="PS50294">
    <property type="entry name" value="WD_REPEATS_REGION"/>
    <property type="match status" value="19"/>
</dbReference>
<evidence type="ECO:0000259" key="4">
    <source>
        <dbReference type="Pfam" id="PF12770"/>
    </source>
</evidence>
<dbReference type="SUPFAM" id="SSF50978">
    <property type="entry name" value="WD40 repeat-like"/>
    <property type="match status" value="2"/>
</dbReference>
<dbReference type="InterPro" id="IPR036322">
    <property type="entry name" value="WD40_repeat_dom_sf"/>
</dbReference>
<feature type="repeat" description="WD" evidence="3">
    <location>
        <begin position="1191"/>
        <end position="1225"/>
    </location>
</feature>
<dbReference type="InterPro" id="IPR015943">
    <property type="entry name" value="WD40/YVTN_repeat-like_dom_sf"/>
</dbReference>
<feature type="repeat" description="WD" evidence="3">
    <location>
        <begin position="1743"/>
        <end position="1774"/>
    </location>
</feature>
<dbReference type="Pfam" id="PF00400">
    <property type="entry name" value="WD40"/>
    <property type="match status" value="19"/>
</dbReference>
<keyword evidence="2" id="KW-0677">Repeat</keyword>
<dbReference type="InterPro" id="IPR011047">
    <property type="entry name" value="Quinoprotein_ADH-like_sf"/>
</dbReference>
<feature type="domain" description="Novel STAND NTPase 1" evidence="5">
    <location>
        <begin position="455"/>
        <end position="821"/>
    </location>
</feature>
<dbReference type="InterPro" id="IPR019775">
    <property type="entry name" value="WD40_repeat_CS"/>
</dbReference>
<dbReference type="PANTHER" id="PTHR19879">
    <property type="entry name" value="TRANSCRIPTION INITIATION FACTOR TFIID"/>
    <property type="match status" value="1"/>
</dbReference>
<feature type="repeat" description="WD" evidence="3">
    <location>
        <begin position="1327"/>
        <end position="1361"/>
    </location>
</feature>
<feature type="repeat" description="WD" evidence="3">
    <location>
        <begin position="1616"/>
        <end position="1650"/>
    </location>
</feature>
<feature type="repeat" description="WD" evidence="3">
    <location>
        <begin position="1409"/>
        <end position="1444"/>
    </location>
</feature>
<dbReference type="Pfam" id="PF12770">
    <property type="entry name" value="CHAT"/>
    <property type="match status" value="1"/>
</dbReference>
<dbReference type="SUPFAM" id="SSF52540">
    <property type="entry name" value="P-loop containing nucleoside triphosphate hydrolases"/>
    <property type="match status" value="1"/>
</dbReference>
<feature type="repeat" description="WD" evidence="3">
    <location>
        <begin position="1491"/>
        <end position="1532"/>
    </location>
</feature>
<evidence type="ECO:0000259" key="5">
    <source>
        <dbReference type="Pfam" id="PF20703"/>
    </source>
</evidence>
<protein>
    <submittedName>
        <fullName evidence="6">CHAT domain-containing protein</fullName>
    </submittedName>
</protein>
<feature type="repeat" description="WD" evidence="3">
    <location>
        <begin position="1286"/>
        <end position="1320"/>
    </location>
</feature>
<feature type="repeat" description="WD" evidence="3">
    <location>
        <begin position="1824"/>
        <end position="1858"/>
    </location>
</feature>
<keyword evidence="1 3" id="KW-0853">WD repeat</keyword>
<evidence type="ECO:0000256" key="3">
    <source>
        <dbReference type="PROSITE-ProRule" id="PRU00221"/>
    </source>
</evidence>
<feature type="repeat" description="WD" evidence="3">
    <location>
        <begin position="1655"/>
        <end position="1696"/>
    </location>
</feature>
<dbReference type="PRINTS" id="PR00320">
    <property type="entry name" value="GPROTEINBRPT"/>
</dbReference>
<proteinExistence type="predicted"/>
<feature type="domain" description="CHAT" evidence="4">
    <location>
        <begin position="70"/>
        <end position="339"/>
    </location>
</feature>
<dbReference type="Gene3D" id="2.130.10.10">
    <property type="entry name" value="YVTN repeat-like/Quinoprotein amine dehydrogenase"/>
    <property type="match status" value="6"/>
</dbReference>
<dbReference type="SMART" id="SM00320">
    <property type="entry name" value="WD40"/>
    <property type="match status" value="20"/>
</dbReference>
<accession>A0ABR8FS31</accession>
<evidence type="ECO:0000313" key="6">
    <source>
        <dbReference type="EMBL" id="MBD2593023.1"/>
    </source>
</evidence>
<feature type="repeat" description="WD" evidence="3">
    <location>
        <begin position="1575"/>
        <end position="1609"/>
    </location>
</feature>
<feature type="repeat" description="WD" evidence="3">
    <location>
        <begin position="1002"/>
        <end position="1043"/>
    </location>
</feature>
<feature type="repeat" description="WD" evidence="3">
    <location>
        <begin position="1450"/>
        <end position="1484"/>
    </location>
</feature>